<dbReference type="CDD" id="cd00082">
    <property type="entry name" value="HisKA"/>
    <property type="match status" value="1"/>
</dbReference>
<dbReference type="InterPro" id="IPR003660">
    <property type="entry name" value="HAMP_dom"/>
</dbReference>
<evidence type="ECO:0000256" key="1">
    <source>
        <dbReference type="ARBA" id="ARBA00000085"/>
    </source>
</evidence>
<dbReference type="EMBL" id="FQZT01000001">
    <property type="protein sequence ID" value="SHI49662.1"/>
    <property type="molecule type" value="Genomic_DNA"/>
</dbReference>
<name>A0A1M6BLS7_MALRU</name>
<organism evidence="14 15">
    <name type="scientific">Malonomonas rubra DSM 5091</name>
    <dbReference type="NCBI Taxonomy" id="1122189"/>
    <lineage>
        <taxon>Bacteria</taxon>
        <taxon>Pseudomonadati</taxon>
        <taxon>Thermodesulfobacteriota</taxon>
        <taxon>Desulfuromonadia</taxon>
        <taxon>Desulfuromonadales</taxon>
        <taxon>Geopsychrobacteraceae</taxon>
        <taxon>Malonomonas</taxon>
    </lineage>
</organism>
<comment type="subcellular location">
    <subcellularLocation>
        <location evidence="2">Membrane</location>
    </subcellularLocation>
</comment>
<dbReference type="SUPFAM" id="SSF47384">
    <property type="entry name" value="Homodimeric domain of signal transducing histidine kinase"/>
    <property type="match status" value="1"/>
</dbReference>
<dbReference type="InterPro" id="IPR036890">
    <property type="entry name" value="HATPase_C_sf"/>
</dbReference>
<dbReference type="SMART" id="SM00387">
    <property type="entry name" value="HATPase_c"/>
    <property type="match status" value="1"/>
</dbReference>
<dbReference type="PRINTS" id="PR00344">
    <property type="entry name" value="BCTRLSENSOR"/>
</dbReference>
<keyword evidence="7" id="KW-0418">Kinase</keyword>
<keyword evidence="11" id="KW-0472">Membrane</keyword>
<dbReference type="InterPro" id="IPR005467">
    <property type="entry name" value="His_kinase_dom"/>
</dbReference>
<dbReference type="RefSeq" id="WP_072904909.1">
    <property type="nucleotide sequence ID" value="NZ_FQZT01000001.1"/>
</dbReference>
<evidence type="ECO:0000259" key="12">
    <source>
        <dbReference type="PROSITE" id="PS50109"/>
    </source>
</evidence>
<dbReference type="InterPro" id="IPR003594">
    <property type="entry name" value="HATPase_dom"/>
</dbReference>
<evidence type="ECO:0000256" key="2">
    <source>
        <dbReference type="ARBA" id="ARBA00004370"/>
    </source>
</evidence>
<keyword evidence="10" id="KW-0175">Coiled coil</keyword>
<feature type="coiled-coil region" evidence="10">
    <location>
        <begin position="229"/>
        <end position="277"/>
    </location>
</feature>
<keyword evidence="4" id="KW-0597">Phosphoprotein</keyword>
<keyword evidence="9" id="KW-0902">Two-component regulatory system</keyword>
<dbReference type="PROSITE" id="PS50109">
    <property type="entry name" value="HIS_KIN"/>
    <property type="match status" value="1"/>
</dbReference>
<evidence type="ECO:0000256" key="10">
    <source>
        <dbReference type="SAM" id="Coils"/>
    </source>
</evidence>
<evidence type="ECO:0000256" key="3">
    <source>
        <dbReference type="ARBA" id="ARBA00012438"/>
    </source>
</evidence>
<evidence type="ECO:0000313" key="15">
    <source>
        <dbReference type="Proteomes" id="UP000184171"/>
    </source>
</evidence>
<reference evidence="14 15" key="1">
    <citation type="submission" date="2016-11" db="EMBL/GenBank/DDBJ databases">
        <authorList>
            <person name="Jaros S."/>
            <person name="Januszkiewicz K."/>
            <person name="Wedrychowicz H."/>
        </authorList>
    </citation>
    <scope>NUCLEOTIDE SEQUENCE [LARGE SCALE GENOMIC DNA]</scope>
    <source>
        <strain evidence="14 15">DSM 5091</strain>
    </source>
</reference>
<feature type="transmembrane region" description="Helical" evidence="11">
    <location>
        <begin position="175"/>
        <end position="194"/>
    </location>
</feature>
<keyword evidence="11" id="KW-1133">Transmembrane helix</keyword>
<keyword evidence="8" id="KW-0067">ATP-binding</keyword>
<keyword evidence="5" id="KW-0808">Transferase</keyword>
<evidence type="ECO:0000256" key="4">
    <source>
        <dbReference type="ARBA" id="ARBA00022553"/>
    </source>
</evidence>
<dbReference type="PROSITE" id="PS50885">
    <property type="entry name" value="HAMP"/>
    <property type="match status" value="1"/>
</dbReference>
<keyword evidence="6" id="KW-0547">Nucleotide-binding</keyword>
<feature type="domain" description="Histidine kinase" evidence="12">
    <location>
        <begin position="286"/>
        <end position="492"/>
    </location>
</feature>
<feature type="domain" description="HAMP" evidence="13">
    <location>
        <begin position="196"/>
        <end position="248"/>
    </location>
</feature>
<evidence type="ECO:0000256" key="5">
    <source>
        <dbReference type="ARBA" id="ARBA00022679"/>
    </source>
</evidence>
<dbReference type="STRING" id="1122189.SAMN02745165_00229"/>
<dbReference type="InterPro" id="IPR003661">
    <property type="entry name" value="HisK_dim/P_dom"/>
</dbReference>
<dbReference type="InterPro" id="IPR004358">
    <property type="entry name" value="Sig_transdc_His_kin-like_C"/>
</dbReference>
<comment type="catalytic activity">
    <reaction evidence="1">
        <text>ATP + protein L-histidine = ADP + protein N-phospho-L-histidine.</text>
        <dbReference type="EC" id="2.7.13.3"/>
    </reaction>
</comment>
<evidence type="ECO:0000256" key="6">
    <source>
        <dbReference type="ARBA" id="ARBA00022741"/>
    </source>
</evidence>
<keyword evidence="11" id="KW-0812">Transmembrane</keyword>
<dbReference type="PANTHER" id="PTHR43065:SF10">
    <property type="entry name" value="PEROXIDE STRESS-ACTIVATED HISTIDINE KINASE MAK3"/>
    <property type="match status" value="1"/>
</dbReference>
<dbReference type="Pfam" id="PF00672">
    <property type="entry name" value="HAMP"/>
    <property type="match status" value="1"/>
</dbReference>
<evidence type="ECO:0000256" key="8">
    <source>
        <dbReference type="ARBA" id="ARBA00022840"/>
    </source>
</evidence>
<proteinExistence type="predicted"/>
<protein>
    <recommendedName>
        <fullName evidence="3">histidine kinase</fullName>
        <ecNumber evidence="3">2.7.13.3</ecNumber>
    </recommendedName>
</protein>
<dbReference type="SMART" id="SM00388">
    <property type="entry name" value="HisKA"/>
    <property type="match status" value="1"/>
</dbReference>
<sequence length="492" mass="54377">MRRNAGLRSEVLLTLTLLMGAALLFGGVLLLRLSEKSLLEQRVVQLNALTQTLGMAMSQAHAGVSLEKSELMQRLPQELGVAGWWIYDRNLELLHSDVNGDLKPFTQPRLQQAKLLQDLQREISFPSLLDLSGSPQTFAHYAVPLLEENRFRGILEIHFSLDDIRYRLLFSQKVIFAYVVCYGIVLVLIGYYLLQRNVISPARNLLKATEAVGRGSLETRLPVAGPQEIASLADAYNKMVEALQQSRNETQSHIDMLQKTNLELKQARDELIRSEKLASVGQLAAGLAHELGNPLAALIGYLEILKNRLSADDSEIVSCSLTEAERIDFLVRELLDFSRPSSDCIEELDPVEILRDTVGLLQRQGALDTIKVIDRLPDESDAVRMSRHKLQQLYVNLLLNAVHACSGEGAVTLSADNIEGSLSIQIEDSGCGIEPEELDKIFEPFYTSKKSGEGTGLGLAICHRIVDEAGGKISVDSKVSVGSLFRIDLPVV</sequence>
<feature type="transmembrane region" description="Helical" evidence="11">
    <location>
        <begin position="12"/>
        <end position="33"/>
    </location>
</feature>
<gene>
    <name evidence="14" type="ORF">SAMN02745165_00229</name>
</gene>
<dbReference type="GO" id="GO:0016020">
    <property type="term" value="C:membrane"/>
    <property type="evidence" value="ECO:0007669"/>
    <property type="project" value="UniProtKB-SubCell"/>
</dbReference>
<keyword evidence="15" id="KW-1185">Reference proteome</keyword>
<dbReference type="SUPFAM" id="SSF158472">
    <property type="entry name" value="HAMP domain-like"/>
    <property type="match status" value="1"/>
</dbReference>
<dbReference type="InterPro" id="IPR036097">
    <property type="entry name" value="HisK_dim/P_sf"/>
</dbReference>
<dbReference type="AlphaFoldDB" id="A0A1M6BLS7"/>
<dbReference type="Pfam" id="PF02518">
    <property type="entry name" value="HATPase_c"/>
    <property type="match status" value="1"/>
</dbReference>
<dbReference type="Proteomes" id="UP000184171">
    <property type="component" value="Unassembled WGS sequence"/>
</dbReference>
<dbReference type="Gene3D" id="1.10.287.130">
    <property type="match status" value="1"/>
</dbReference>
<dbReference type="EC" id="2.7.13.3" evidence="3"/>
<dbReference type="GO" id="GO:0000155">
    <property type="term" value="F:phosphorelay sensor kinase activity"/>
    <property type="evidence" value="ECO:0007669"/>
    <property type="project" value="InterPro"/>
</dbReference>
<evidence type="ECO:0000256" key="11">
    <source>
        <dbReference type="SAM" id="Phobius"/>
    </source>
</evidence>
<dbReference type="SUPFAM" id="SSF55874">
    <property type="entry name" value="ATPase domain of HSP90 chaperone/DNA topoisomerase II/histidine kinase"/>
    <property type="match status" value="1"/>
</dbReference>
<accession>A0A1M6BLS7</accession>
<dbReference type="OrthoDB" id="9781147at2"/>
<dbReference type="Gene3D" id="6.10.340.10">
    <property type="match status" value="1"/>
</dbReference>
<evidence type="ECO:0000256" key="7">
    <source>
        <dbReference type="ARBA" id="ARBA00022777"/>
    </source>
</evidence>
<evidence type="ECO:0000259" key="13">
    <source>
        <dbReference type="PROSITE" id="PS50885"/>
    </source>
</evidence>
<dbReference type="GO" id="GO:0005524">
    <property type="term" value="F:ATP binding"/>
    <property type="evidence" value="ECO:0007669"/>
    <property type="project" value="UniProtKB-KW"/>
</dbReference>
<evidence type="ECO:0000313" key="14">
    <source>
        <dbReference type="EMBL" id="SHI49662.1"/>
    </source>
</evidence>
<dbReference type="Gene3D" id="3.30.565.10">
    <property type="entry name" value="Histidine kinase-like ATPase, C-terminal domain"/>
    <property type="match status" value="1"/>
</dbReference>
<dbReference type="CDD" id="cd06225">
    <property type="entry name" value="HAMP"/>
    <property type="match status" value="1"/>
</dbReference>
<dbReference type="PANTHER" id="PTHR43065">
    <property type="entry name" value="SENSOR HISTIDINE KINASE"/>
    <property type="match status" value="1"/>
</dbReference>
<evidence type="ECO:0000256" key="9">
    <source>
        <dbReference type="ARBA" id="ARBA00023012"/>
    </source>
</evidence>
<dbReference type="SMART" id="SM00304">
    <property type="entry name" value="HAMP"/>
    <property type="match status" value="1"/>
</dbReference>
<dbReference type="Pfam" id="PF00512">
    <property type="entry name" value="HisKA"/>
    <property type="match status" value="1"/>
</dbReference>